<evidence type="ECO:0000313" key="6">
    <source>
        <dbReference type="Proteomes" id="UP000179536"/>
    </source>
</evidence>
<dbReference type="EMBL" id="MBFA02000014">
    <property type="protein sequence ID" value="MUP12077.1"/>
    <property type="molecule type" value="Genomic_DNA"/>
</dbReference>
<evidence type="ECO:0000313" key="5">
    <source>
        <dbReference type="Proteomes" id="UP000179454"/>
    </source>
</evidence>
<sequence length="290" mass="33021">MRDGASRTDEVTALTKGQTQKPRKPMRRKKPVVLKTSEALDRLIKMMPLIRANIEQALRIEATLEAGNKIVGEMQDREFPGARAYNVIKASLGFDLALHLARLFDARPVRYCNRKSGKLEYVGRHPNARDEASIPLMIRLLRQKRCRDALIERARSWHPTHDECSKRLYAADCEKAIGLAVEGYGNLYRGRFGRSGLGELKKMRDTAIAHSSIKPAEWKVIYNHLFRLVDDACKIVEVANVAIAGYSPDLQRLEEEFEDEANEFWERALLGTQREAEITDQLYDQSAPLS</sequence>
<name>A0ABD6HEW2_AGRVI</name>
<organism evidence="4 6">
    <name type="scientific">Agrobacterium vitis</name>
    <name type="common">Rhizobium vitis</name>
    <dbReference type="NCBI Taxonomy" id="373"/>
    <lineage>
        <taxon>Bacteria</taxon>
        <taxon>Pseudomonadati</taxon>
        <taxon>Pseudomonadota</taxon>
        <taxon>Alphaproteobacteria</taxon>
        <taxon>Hyphomicrobiales</taxon>
        <taxon>Rhizobiaceae</taxon>
        <taxon>Rhizobium/Agrobacterium group</taxon>
        <taxon>Agrobacterium</taxon>
    </lineage>
</organism>
<accession>A0ABD6HEW2</accession>
<dbReference type="RefSeq" id="WP_139192373.1">
    <property type="nucleotide sequence ID" value="NZ_MBFA02000014.1"/>
</dbReference>
<gene>
    <name evidence="4" type="ORF">BBK91_019635</name>
    <name evidence="3" type="ORF">BBL17_018895</name>
</gene>
<dbReference type="Pfam" id="PF18734">
    <property type="entry name" value="HEPN_AbiU2"/>
    <property type="match status" value="1"/>
</dbReference>
<feature type="region of interest" description="Disordered" evidence="1">
    <location>
        <begin position="1"/>
        <end position="28"/>
    </location>
</feature>
<evidence type="ECO:0000259" key="2">
    <source>
        <dbReference type="Pfam" id="PF18734"/>
    </source>
</evidence>
<proteinExistence type="predicted"/>
<dbReference type="Proteomes" id="UP000179536">
    <property type="component" value="Unassembled WGS sequence"/>
</dbReference>
<comment type="caution">
    <text evidence="4">The sequence shown here is derived from an EMBL/GenBank/DDBJ whole genome shotgun (WGS) entry which is preliminary data.</text>
</comment>
<feature type="compositionally biased region" description="Basic and acidic residues" evidence="1">
    <location>
        <begin position="1"/>
        <end position="10"/>
    </location>
</feature>
<evidence type="ECO:0000313" key="4">
    <source>
        <dbReference type="EMBL" id="MUP12077.1"/>
    </source>
</evidence>
<evidence type="ECO:0000313" key="3">
    <source>
        <dbReference type="EMBL" id="MUO43845.1"/>
    </source>
</evidence>
<evidence type="ECO:0000256" key="1">
    <source>
        <dbReference type="SAM" id="MobiDB-lite"/>
    </source>
</evidence>
<reference evidence="5 6" key="1">
    <citation type="submission" date="2019-11" db="EMBL/GenBank/DDBJ databases">
        <title>Whole-genome sequencing of Allorhizobium vitis.</title>
        <authorList>
            <person name="Gan H.M."/>
            <person name="Savka M.A."/>
        </authorList>
    </citation>
    <scope>NUCLEOTIDE SEQUENCE [LARGE SCALE GENOMIC DNA]</scope>
    <source>
        <strain evidence="4 6">RF2/1</strain>
        <strain evidence="3 5">T1/7</strain>
    </source>
</reference>
<dbReference type="AlphaFoldDB" id="A0ABD6HEW2"/>
<dbReference type="EMBL" id="MBFE02000014">
    <property type="protein sequence ID" value="MUO43845.1"/>
    <property type="molecule type" value="Genomic_DNA"/>
</dbReference>
<protein>
    <recommendedName>
        <fullName evidence="2">HEPN AbiU2-like domain-containing protein</fullName>
    </recommendedName>
</protein>
<dbReference type="Proteomes" id="UP000179454">
    <property type="component" value="Unassembled WGS sequence"/>
</dbReference>
<feature type="domain" description="HEPN AbiU2-like" evidence="2">
    <location>
        <begin position="43"/>
        <end position="264"/>
    </location>
</feature>
<keyword evidence="5" id="KW-1185">Reference proteome</keyword>
<dbReference type="InterPro" id="IPR040704">
    <property type="entry name" value="HEPN_AbiU2"/>
</dbReference>